<accession>A0A9P6WS45</accession>
<evidence type="ECO:0000256" key="1">
    <source>
        <dbReference type="SAM" id="MobiDB-lite"/>
    </source>
</evidence>
<comment type="caution">
    <text evidence="2">The sequence shown here is derived from an EMBL/GenBank/DDBJ whole genome shotgun (WGS) entry which is preliminary data.</text>
</comment>
<dbReference type="Proteomes" id="UP000716291">
    <property type="component" value="Unassembled WGS sequence"/>
</dbReference>
<protein>
    <submittedName>
        <fullName evidence="2">Uncharacterized protein</fullName>
    </submittedName>
</protein>
<sequence length="85" mass="8605">METLHIGAAGQSAVGLGHLDDVAGAGPARQRLACLGGGIGGGDLHRSQRGGLRGGVGGSGEAERNGQEQWRRSGAVRRERHAGLL</sequence>
<dbReference type="EMBL" id="JAANQT010011413">
    <property type="protein sequence ID" value="KAG1274378.1"/>
    <property type="molecule type" value="Genomic_DNA"/>
</dbReference>
<reference evidence="2" key="1">
    <citation type="journal article" date="2020" name="Microb. Genom.">
        <title>Genetic diversity of clinical and environmental Mucorales isolates obtained from an investigation of mucormycosis cases among solid organ transplant recipients.</title>
        <authorList>
            <person name="Nguyen M.H."/>
            <person name="Kaul D."/>
            <person name="Muto C."/>
            <person name="Cheng S.J."/>
            <person name="Richter R.A."/>
            <person name="Bruno V.M."/>
            <person name="Liu G."/>
            <person name="Beyhan S."/>
            <person name="Sundermann A.J."/>
            <person name="Mounaud S."/>
            <person name="Pasculle A.W."/>
            <person name="Nierman W.C."/>
            <person name="Driscoll E."/>
            <person name="Cumbie R."/>
            <person name="Clancy C.J."/>
            <person name="Dupont C.L."/>
        </authorList>
    </citation>
    <scope>NUCLEOTIDE SEQUENCE</scope>
    <source>
        <strain evidence="2">GL11</strain>
    </source>
</reference>
<organism evidence="2 3">
    <name type="scientific">Rhizopus oryzae</name>
    <name type="common">Mucormycosis agent</name>
    <name type="synonym">Rhizopus arrhizus var. delemar</name>
    <dbReference type="NCBI Taxonomy" id="64495"/>
    <lineage>
        <taxon>Eukaryota</taxon>
        <taxon>Fungi</taxon>
        <taxon>Fungi incertae sedis</taxon>
        <taxon>Mucoromycota</taxon>
        <taxon>Mucoromycotina</taxon>
        <taxon>Mucoromycetes</taxon>
        <taxon>Mucorales</taxon>
        <taxon>Mucorineae</taxon>
        <taxon>Rhizopodaceae</taxon>
        <taxon>Rhizopus</taxon>
    </lineage>
</organism>
<evidence type="ECO:0000313" key="3">
    <source>
        <dbReference type="Proteomes" id="UP000716291"/>
    </source>
</evidence>
<feature type="compositionally biased region" description="Basic residues" evidence="1">
    <location>
        <begin position="74"/>
        <end position="85"/>
    </location>
</feature>
<gene>
    <name evidence="2" type="ORF">G6F64_015145</name>
</gene>
<dbReference type="AlphaFoldDB" id="A0A9P6WS45"/>
<feature type="compositionally biased region" description="Gly residues" evidence="1">
    <location>
        <begin position="51"/>
        <end position="60"/>
    </location>
</feature>
<proteinExistence type="predicted"/>
<keyword evidence="3" id="KW-1185">Reference proteome</keyword>
<feature type="region of interest" description="Disordered" evidence="1">
    <location>
        <begin position="45"/>
        <end position="85"/>
    </location>
</feature>
<evidence type="ECO:0000313" key="2">
    <source>
        <dbReference type="EMBL" id="KAG1274378.1"/>
    </source>
</evidence>
<name>A0A9P6WS45_RHIOR</name>
<feature type="compositionally biased region" description="Basic and acidic residues" evidence="1">
    <location>
        <begin position="61"/>
        <end position="71"/>
    </location>
</feature>